<feature type="domain" description="ABC transmembrane type-1" evidence="8">
    <location>
        <begin position="61"/>
        <end position="255"/>
    </location>
</feature>
<evidence type="ECO:0000256" key="1">
    <source>
        <dbReference type="ARBA" id="ARBA00004651"/>
    </source>
</evidence>
<dbReference type="GO" id="GO:0055085">
    <property type="term" value="P:transmembrane transport"/>
    <property type="evidence" value="ECO:0007669"/>
    <property type="project" value="InterPro"/>
</dbReference>
<dbReference type="OrthoDB" id="27560at2"/>
<evidence type="ECO:0000256" key="7">
    <source>
        <dbReference type="RuleBase" id="RU363032"/>
    </source>
</evidence>
<dbReference type="EMBL" id="AP014924">
    <property type="protein sequence ID" value="BAS27912.1"/>
    <property type="molecule type" value="Genomic_DNA"/>
</dbReference>
<accession>A0A0K2SLM5</accession>
<feature type="transmembrane region" description="Helical" evidence="7">
    <location>
        <begin position="65"/>
        <end position="87"/>
    </location>
</feature>
<dbReference type="InterPro" id="IPR000515">
    <property type="entry name" value="MetI-like"/>
</dbReference>
<dbReference type="PANTHER" id="PTHR43744:SF12">
    <property type="entry name" value="ABC TRANSPORTER PERMEASE PROTEIN MG189-RELATED"/>
    <property type="match status" value="1"/>
</dbReference>
<sequence>MIAMAFFLVWIGFSLFAFGWILLASLKTNQEFFRGIWSLPEAPQWGNYLRVLTSGSLGQYFGNSLFAVAVSAFLVLVLATPAAYTLARMHFRGAQTLSSLFIVGIGVPVQVIIIPLFFLMFRVGLVDTLTGLILAYVVTSLPFTIFLLRGFFRSLPSELEEAATVDGCSPSRTFLSIMLPLAAPGLLTATIFNVVWLLNEFLLSLTLLVSNTKYTLSLGLYALYGNMRYTGDWVGLFAGFAVVMVPSLLVYVFLSQRIIEGLTLGATKG</sequence>
<evidence type="ECO:0000256" key="6">
    <source>
        <dbReference type="ARBA" id="ARBA00023136"/>
    </source>
</evidence>
<evidence type="ECO:0000256" key="4">
    <source>
        <dbReference type="ARBA" id="ARBA00022692"/>
    </source>
</evidence>
<evidence type="ECO:0000256" key="3">
    <source>
        <dbReference type="ARBA" id="ARBA00022475"/>
    </source>
</evidence>
<dbReference type="GO" id="GO:0005886">
    <property type="term" value="C:plasma membrane"/>
    <property type="evidence" value="ECO:0007669"/>
    <property type="project" value="UniProtKB-SubCell"/>
</dbReference>
<keyword evidence="5 7" id="KW-1133">Transmembrane helix</keyword>
<dbReference type="KEGG" id="lpil:LIP_2071"/>
<keyword evidence="4 7" id="KW-0812">Transmembrane</keyword>
<keyword evidence="10" id="KW-1185">Reference proteome</keyword>
<comment type="similarity">
    <text evidence="7">Belongs to the binding-protein-dependent transport system permease family.</text>
</comment>
<dbReference type="AlphaFoldDB" id="A0A0K2SLM5"/>
<evidence type="ECO:0000256" key="2">
    <source>
        <dbReference type="ARBA" id="ARBA00022448"/>
    </source>
</evidence>
<evidence type="ECO:0000256" key="5">
    <source>
        <dbReference type="ARBA" id="ARBA00022989"/>
    </source>
</evidence>
<dbReference type="PATRIC" id="fig|1555112.3.peg.2108"/>
<dbReference type="Pfam" id="PF00528">
    <property type="entry name" value="BPD_transp_1"/>
    <property type="match status" value="1"/>
</dbReference>
<dbReference type="RefSeq" id="WP_068141843.1">
    <property type="nucleotide sequence ID" value="NZ_AP014924.1"/>
</dbReference>
<dbReference type="SUPFAM" id="SSF161098">
    <property type="entry name" value="MetI-like"/>
    <property type="match status" value="1"/>
</dbReference>
<dbReference type="PROSITE" id="PS50928">
    <property type="entry name" value="ABC_TM1"/>
    <property type="match status" value="1"/>
</dbReference>
<dbReference type="Gene3D" id="1.10.3720.10">
    <property type="entry name" value="MetI-like"/>
    <property type="match status" value="1"/>
</dbReference>
<reference evidence="10" key="2">
    <citation type="journal article" date="2016" name="Int. J. Syst. Evol. Microbiol.">
        <title>Complete genome sequence and cell structure of Limnochorda pilosa, a Gram-negative spore-former within the phylum Firmicutes.</title>
        <authorList>
            <person name="Watanabe M."/>
            <person name="Kojima H."/>
            <person name="Fukui M."/>
        </authorList>
    </citation>
    <scope>NUCLEOTIDE SEQUENCE [LARGE SCALE GENOMIC DNA]</scope>
    <source>
        <strain evidence="10">HC45</strain>
    </source>
</reference>
<evidence type="ECO:0000313" key="10">
    <source>
        <dbReference type="Proteomes" id="UP000065807"/>
    </source>
</evidence>
<proteinExistence type="inferred from homology"/>
<keyword evidence="2 7" id="KW-0813">Transport</keyword>
<dbReference type="PANTHER" id="PTHR43744">
    <property type="entry name" value="ABC TRANSPORTER PERMEASE PROTEIN MG189-RELATED-RELATED"/>
    <property type="match status" value="1"/>
</dbReference>
<gene>
    <name evidence="9" type="ORF">LIP_2071</name>
</gene>
<comment type="subcellular location">
    <subcellularLocation>
        <location evidence="1 7">Cell membrane</location>
        <topology evidence="1 7">Multi-pass membrane protein</topology>
    </subcellularLocation>
</comment>
<reference evidence="10" key="1">
    <citation type="submission" date="2015-07" db="EMBL/GenBank/DDBJ databases">
        <title>Complete genome sequence and phylogenetic analysis of Limnochorda pilosa.</title>
        <authorList>
            <person name="Watanabe M."/>
            <person name="Kojima H."/>
            <person name="Fukui M."/>
        </authorList>
    </citation>
    <scope>NUCLEOTIDE SEQUENCE [LARGE SCALE GENOMIC DNA]</scope>
    <source>
        <strain evidence="10">HC45</strain>
    </source>
</reference>
<dbReference type="CDD" id="cd06261">
    <property type="entry name" value="TM_PBP2"/>
    <property type="match status" value="1"/>
</dbReference>
<feature type="transmembrane region" description="Helical" evidence="7">
    <location>
        <begin position="99"/>
        <end position="121"/>
    </location>
</feature>
<organism evidence="9 10">
    <name type="scientific">Limnochorda pilosa</name>
    <dbReference type="NCBI Taxonomy" id="1555112"/>
    <lineage>
        <taxon>Bacteria</taxon>
        <taxon>Bacillati</taxon>
        <taxon>Bacillota</taxon>
        <taxon>Limnochordia</taxon>
        <taxon>Limnochordales</taxon>
        <taxon>Limnochordaceae</taxon>
        <taxon>Limnochorda</taxon>
    </lineage>
</organism>
<feature type="transmembrane region" description="Helical" evidence="7">
    <location>
        <begin position="173"/>
        <end position="198"/>
    </location>
</feature>
<feature type="transmembrane region" description="Helical" evidence="7">
    <location>
        <begin position="233"/>
        <end position="254"/>
    </location>
</feature>
<keyword evidence="3" id="KW-1003">Cell membrane</keyword>
<name>A0A0K2SLM5_LIMPI</name>
<evidence type="ECO:0000313" key="9">
    <source>
        <dbReference type="EMBL" id="BAS27912.1"/>
    </source>
</evidence>
<dbReference type="InterPro" id="IPR035906">
    <property type="entry name" value="MetI-like_sf"/>
</dbReference>
<evidence type="ECO:0000259" key="8">
    <source>
        <dbReference type="PROSITE" id="PS50928"/>
    </source>
</evidence>
<feature type="transmembrane region" description="Helical" evidence="7">
    <location>
        <begin position="133"/>
        <end position="152"/>
    </location>
</feature>
<dbReference type="Proteomes" id="UP000065807">
    <property type="component" value="Chromosome"/>
</dbReference>
<keyword evidence="6 7" id="KW-0472">Membrane</keyword>
<protein>
    <submittedName>
        <fullName evidence="9">ABC transporter permease</fullName>
    </submittedName>
</protein>
<dbReference type="STRING" id="1555112.LIP_2071"/>